<organism evidence="1 2">
    <name type="scientific">Pedobacter cryophilus</name>
    <dbReference type="NCBI Taxonomy" id="2571271"/>
    <lineage>
        <taxon>Bacteria</taxon>
        <taxon>Pseudomonadati</taxon>
        <taxon>Bacteroidota</taxon>
        <taxon>Sphingobacteriia</taxon>
        <taxon>Sphingobacteriales</taxon>
        <taxon>Sphingobacteriaceae</taxon>
        <taxon>Pedobacter</taxon>
    </lineage>
</organism>
<dbReference type="PROSITE" id="PS51257">
    <property type="entry name" value="PROKAR_LIPOPROTEIN"/>
    <property type="match status" value="1"/>
</dbReference>
<dbReference type="EMBL" id="SWBP01000005">
    <property type="protein sequence ID" value="TKB96378.1"/>
    <property type="molecule type" value="Genomic_DNA"/>
</dbReference>
<keyword evidence="2" id="KW-1185">Reference proteome</keyword>
<protein>
    <submittedName>
        <fullName evidence="1">Uncharacterized protein</fullName>
    </submittedName>
</protein>
<dbReference type="OrthoDB" id="242612at2"/>
<evidence type="ECO:0000313" key="2">
    <source>
        <dbReference type="Proteomes" id="UP000308181"/>
    </source>
</evidence>
<name>A0A4U1BUP8_9SPHI</name>
<evidence type="ECO:0000313" key="1">
    <source>
        <dbReference type="EMBL" id="TKB96378.1"/>
    </source>
</evidence>
<dbReference type="RefSeq" id="WP_136827247.1">
    <property type="nucleotide sequence ID" value="NZ_SWBP01000005.1"/>
</dbReference>
<gene>
    <name evidence="1" type="ORF">FA046_14460</name>
</gene>
<proteinExistence type="predicted"/>
<dbReference type="Proteomes" id="UP000308181">
    <property type="component" value="Unassembled WGS sequence"/>
</dbReference>
<sequence length="422" mass="47887">MKRIVYAFMLFAAILACKKDKNQVIESKRDIQRSYTFSNGIMPENVLRSYLSRSITQAEFLTTDGFYNDGAYPDKADDTRMLKNMGAKFIGRSIYTWGLEGRINNPLFMSNAKVKISEMHLTDSDMLFQAAIFEIITPDVNTVPVPAWVFQEFGLAVSARNFVYTDMINLDGVGVGQWGYGSVPDISRLETRMYFFFLATKYIGTGIEAIHFGQVELMSMVDKNNNYAGWSDLLTRIRAMAKTKAIRGTVICDAHLGSGGIVIDGKLLFDFVSFPMRIKEISGEPQKGELKKFYLDAIYGRTKGGITPSGWSCDKALYQVEFDNFGISDHPGVSSISDEWTWGYDEISWYYNQSEDYRNEFLKYASKWIVKTDLNGYVQMPGSRVVITSNGATRYRANKKSDACVNGRNQEETIKLLWLEEE</sequence>
<accession>A0A4U1BUP8</accession>
<dbReference type="AlphaFoldDB" id="A0A4U1BUP8"/>
<reference evidence="1 2" key="1">
    <citation type="submission" date="2019-04" db="EMBL/GenBank/DDBJ databases">
        <title>Pedobacter sp. AR-3-17 sp. nov., isolated from Arctic soil.</title>
        <authorList>
            <person name="Dahal R.H."/>
            <person name="Kim D.-U."/>
        </authorList>
    </citation>
    <scope>NUCLEOTIDE SEQUENCE [LARGE SCALE GENOMIC DNA]</scope>
    <source>
        <strain evidence="1 2">AR-3-17</strain>
    </source>
</reference>
<comment type="caution">
    <text evidence="1">The sequence shown here is derived from an EMBL/GenBank/DDBJ whole genome shotgun (WGS) entry which is preliminary data.</text>
</comment>